<organism evidence="2">
    <name type="scientific">hydrothermal vent metagenome</name>
    <dbReference type="NCBI Taxonomy" id="652676"/>
    <lineage>
        <taxon>unclassified sequences</taxon>
        <taxon>metagenomes</taxon>
        <taxon>ecological metagenomes</taxon>
    </lineage>
</organism>
<name>A0A3B1DMC5_9ZZZZ</name>
<sequence length="54" mass="6537">LPDQVHQIPELFQNPELKTALRHERTLWDHWLIMLLFFSLLMAEWVTRKLNGLP</sequence>
<evidence type="ECO:0000256" key="1">
    <source>
        <dbReference type="SAM" id="Phobius"/>
    </source>
</evidence>
<evidence type="ECO:0000313" key="2">
    <source>
        <dbReference type="EMBL" id="VAX40081.1"/>
    </source>
</evidence>
<dbReference type="AlphaFoldDB" id="A0A3B1DMC5"/>
<feature type="non-terminal residue" evidence="2">
    <location>
        <position position="1"/>
    </location>
</feature>
<keyword evidence="1" id="KW-1133">Transmembrane helix</keyword>
<keyword evidence="1" id="KW-0812">Transmembrane</keyword>
<accession>A0A3B1DMC5</accession>
<proteinExistence type="predicted"/>
<keyword evidence="1" id="KW-0472">Membrane</keyword>
<dbReference type="EMBL" id="UOGL01000398">
    <property type="protein sequence ID" value="VAX40081.1"/>
    <property type="molecule type" value="Genomic_DNA"/>
</dbReference>
<protein>
    <submittedName>
        <fullName evidence="2">Uncharacterized protein</fullName>
    </submittedName>
</protein>
<feature type="transmembrane region" description="Helical" evidence="1">
    <location>
        <begin position="30"/>
        <end position="47"/>
    </location>
</feature>
<gene>
    <name evidence="2" type="ORF">MNBD_PLANCTO02-274</name>
</gene>
<reference evidence="2" key="1">
    <citation type="submission" date="2018-06" db="EMBL/GenBank/DDBJ databases">
        <authorList>
            <person name="Zhirakovskaya E."/>
        </authorList>
    </citation>
    <scope>NUCLEOTIDE SEQUENCE</scope>
</reference>